<dbReference type="GO" id="GO:0006357">
    <property type="term" value="P:regulation of transcription by RNA polymerase II"/>
    <property type="evidence" value="ECO:0007669"/>
    <property type="project" value="InterPro"/>
</dbReference>
<feature type="region of interest" description="Disordered" evidence="2">
    <location>
        <begin position="376"/>
        <end position="426"/>
    </location>
</feature>
<dbReference type="CDD" id="cd20524">
    <property type="entry name" value="CYCLIN_CCNH_rpt1"/>
    <property type="match status" value="1"/>
</dbReference>
<dbReference type="CDD" id="cd20525">
    <property type="entry name" value="CYCLIN_CCNH_rpt2"/>
    <property type="match status" value="1"/>
</dbReference>
<name>A0A6A5X1T7_9PLEO</name>
<feature type="region of interest" description="Disordered" evidence="2">
    <location>
        <begin position="52"/>
        <end position="77"/>
    </location>
</feature>
<dbReference type="InterPro" id="IPR036915">
    <property type="entry name" value="Cyclin-like_sf"/>
</dbReference>
<evidence type="ECO:0000313" key="4">
    <source>
        <dbReference type="EMBL" id="KAF2004426.1"/>
    </source>
</evidence>
<evidence type="ECO:0000256" key="2">
    <source>
        <dbReference type="SAM" id="MobiDB-lite"/>
    </source>
</evidence>
<dbReference type="InterPro" id="IPR043198">
    <property type="entry name" value="Cyclin/Ssn8"/>
</dbReference>
<feature type="compositionally biased region" description="Basic and acidic residues" evidence="2">
    <location>
        <begin position="399"/>
        <end position="409"/>
    </location>
</feature>
<organism evidence="4 5">
    <name type="scientific">Amniculicola lignicola CBS 123094</name>
    <dbReference type="NCBI Taxonomy" id="1392246"/>
    <lineage>
        <taxon>Eukaryota</taxon>
        <taxon>Fungi</taxon>
        <taxon>Dikarya</taxon>
        <taxon>Ascomycota</taxon>
        <taxon>Pezizomycotina</taxon>
        <taxon>Dothideomycetes</taxon>
        <taxon>Pleosporomycetidae</taxon>
        <taxon>Pleosporales</taxon>
        <taxon>Amniculicolaceae</taxon>
        <taxon>Amniculicola</taxon>
    </lineage>
</organism>
<feature type="compositionally biased region" description="Low complexity" evidence="2">
    <location>
        <begin position="56"/>
        <end position="69"/>
    </location>
</feature>
<dbReference type="SUPFAM" id="SSF47954">
    <property type="entry name" value="Cyclin-like"/>
    <property type="match status" value="2"/>
</dbReference>
<feature type="domain" description="Cyclin C-terminal" evidence="3">
    <location>
        <begin position="195"/>
        <end position="326"/>
    </location>
</feature>
<evidence type="ECO:0000259" key="3">
    <source>
        <dbReference type="Pfam" id="PF16899"/>
    </source>
</evidence>
<feature type="region of interest" description="Disordered" evidence="2">
    <location>
        <begin position="332"/>
        <end position="351"/>
    </location>
</feature>
<proteinExistence type="predicted"/>
<dbReference type="Gene3D" id="1.10.472.10">
    <property type="entry name" value="Cyclin-like"/>
    <property type="match status" value="2"/>
</dbReference>
<dbReference type="Pfam" id="PF16899">
    <property type="entry name" value="Cyclin_C_2"/>
    <property type="match status" value="1"/>
</dbReference>
<dbReference type="GO" id="GO:0016538">
    <property type="term" value="F:cyclin-dependent protein serine/threonine kinase regulator activity"/>
    <property type="evidence" value="ECO:0007669"/>
    <property type="project" value="InterPro"/>
</dbReference>
<sequence>MKLTEDDIYRTSTQYRHWSFTHAQLDAKRLKSNVQASERVKAAVARHRAQRNLDITSESGMGESSMGSGTETGGNTPLAQGLDAEVHCLSVTEEMKLVDTFCERALQLGSFLKFPIEVTATGIQFLRRFYLLNSPMTYEPQGISKTALFVANKTEGHHLTLEKYAGAMSKTTPEQVQAAEYIVVQALRFHFDVRHPFRGLKGAHLELIEMAHGKAATPPNSTQSAEDLQNSMSQIPRKDGGPAAEWTVSDLEKRITDAYGFASHILKTTALLTDSYFLYTPSQIWLASHLLADEPLTLFYLSTKIPSDSDLHTKLLKALRACALLLSSHHTFSPAHSTPKEKEAREKKEKQEVSALLKKLKQCRDPDKLDLVKLNQAQKRDAVSDGGDLEESKAKRRKVEREGFQKEADEFWGPELPKNGNGAKGA</sequence>
<dbReference type="AlphaFoldDB" id="A0A6A5X1T7"/>
<accession>A0A6A5X1T7</accession>
<dbReference type="InterPro" id="IPR031658">
    <property type="entry name" value="Cyclin_C_2"/>
</dbReference>
<keyword evidence="5" id="KW-1185">Reference proteome</keyword>
<reference evidence="4" key="1">
    <citation type="journal article" date="2020" name="Stud. Mycol.">
        <title>101 Dothideomycetes genomes: a test case for predicting lifestyles and emergence of pathogens.</title>
        <authorList>
            <person name="Haridas S."/>
            <person name="Albert R."/>
            <person name="Binder M."/>
            <person name="Bloem J."/>
            <person name="Labutti K."/>
            <person name="Salamov A."/>
            <person name="Andreopoulos B."/>
            <person name="Baker S."/>
            <person name="Barry K."/>
            <person name="Bills G."/>
            <person name="Bluhm B."/>
            <person name="Cannon C."/>
            <person name="Castanera R."/>
            <person name="Culley D."/>
            <person name="Daum C."/>
            <person name="Ezra D."/>
            <person name="Gonzalez J."/>
            <person name="Henrissat B."/>
            <person name="Kuo A."/>
            <person name="Liang C."/>
            <person name="Lipzen A."/>
            <person name="Lutzoni F."/>
            <person name="Magnuson J."/>
            <person name="Mondo S."/>
            <person name="Nolan M."/>
            <person name="Ohm R."/>
            <person name="Pangilinan J."/>
            <person name="Park H.-J."/>
            <person name="Ramirez L."/>
            <person name="Alfaro M."/>
            <person name="Sun H."/>
            <person name="Tritt A."/>
            <person name="Yoshinaga Y."/>
            <person name="Zwiers L.-H."/>
            <person name="Turgeon B."/>
            <person name="Goodwin S."/>
            <person name="Spatafora J."/>
            <person name="Crous P."/>
            <person name="Grigoriev I."/>
        </authorList>
    </citation>
    <scope>NUCLEOTIDE SEQUENCE</scope>
    <source>
        <strain evidence="4">CBS 123094</strain>
    </source>
</reference>
<dbReference type="PANTHER" id="PTHR10026">
    <property type="entry name" value="CYCLIN"/>
    <property type="match status" value="1"/>
</dbReference>
<gene>
    <name evidence="4" type="ORF">P154DRAFT_459024</name>
</gene>
<keyword evidence="1" id="KW-0195">Cyclin</keyword>
<dbReference type="Proteomes" id="UP000799779">
    <property type="component" value="Unassembled WGS sequence"/>
</dbReference>
<protein>
    <submittedName>
        <fullName evidence="4">Cyclin-like protein</fullName>
    </submittedName>
</protein>
<evidence type="ECO:0000313" key="5">
    <source>
        <dbReference type="Proteomes" id="UP000799779"/>
    </source>
</evidence>
<feature type="compositionally biased region" description="Basic and acidic residues" evidence="2">
    <location>
        <begin position="338"/>
        <end position="351"/>
    </location>
</feature>
<dbReference type="OrthoDB" id="340962at2759"/>
<dbReference type="EMBL" id="ML977567">
    <property type="protein sequence ID" value="KAF2004426.1"/>
    <property type="molecule type" value="Genomic_DNA"/>
</dbReference>
<evidence type="ECO:0000256" key="1">
    <source>
        <dbReference type="ARBA" id="ARBA00023127"/>
    </source>
</evidence>